<dbReference type="PANTHER" id="PTHR12419:SF10">
    <property type="entry name" value="DEUBIQUITINASE OTUD6B"/>
    <property type="match status" value="1"/>
</dbReference>
<name>A0A137P2R9_CONC2</name>
<dbReference type="GO" id="GO:0016579">
    <property type="term" value="P:protein deubiquitination"/>
    <property type="evidence" value="ECO:0007669"/>
    <property type="project" value="TreeGrafter"/>
</dbReference>
<dbReference type="Pfam" id="PF02338">
    <property type="entry name" value="OTU"/>
    <property type="match status" value="1"/>
</dbReference>
<organism evidence="3 4">
    <name type="scientific">Conidiobolus coronatus (strain ATCC 28846 / CBS 209.66 / NRRL 28638)</name>
    <name type="common">Delacroixia coronata</name>
    <dbReference type="NCBI Taxonomy" id="796925"/>
    <lineage>
        <taxon>Eukaryota</taxon>
        <taxon>Fungi</taxon>
        <taxon>Fungi incertae sedis</taxon>
        <taxon>Zoopagomycota</taxon>
        <taxon>Entomophthoromycotina</taxon>
        <taxon>Entomophthoromycetes</taxon>
        <taxon>Entomophthorales</taxon>
        <taxon>Ancylistaceae</taxon>
        <taxon>Conidiobolus</taxon>
    </lineage>
</organism>
<reference evidence="3 4" key="1">
    <citation type="journal article" date="2015" name="Genome Biol. Evol.">
        <title>Phylogenomic analyses indicate that early fungi evolved digesting cell walls of algal ancestors of land plants.</title>
        <authorList>
            <person name="Chang Y."/>
            <person name="Wang S."/>
            <person name="Sekimoto S."/>
            <person name="Aerts A.L."/>
            <person name="Choi C."/>
            <person name="Clum A."/>
            <person name="LaButti K.M."/>
            <person name="Lindquist E.A."/>
            <person name="Yee Ngan C."/>
            <person name="Ohm R.A."/>
            <person name="Salamov A.A."/>
            <person name="Grigoriev I.V."/>
            <person name="Spatafora J.W."/>
            <person name="Berbee M.L."/>
        </authorList>
    </citation>
    <scope>NUCLEOTIDE SEQUENCE [LARGE SCALE GENOMIC DNA]</scope>
    <source>
        <strain evidence="3 4">NRRL 28638</strain>
    </source>
</reference>
<dbReference type="InterPro" id="IPR050704">
    <property type="entry name" value="Peptidase_C85-like"/>
</dbReference>
<feature type="compositionally biased region" description="Basic and acidic residues" evidence="1">
    <location>
        <begin position="38"/>
        <end position="50"/>
    </location>
</feature>
<dbReference type="CDD" id="cd22748">
    <property type="entry name" value="OTU_OTUD6-like"/>
    <property type="match status" value="1"/>
</dbReference>
<dbReference type="Gene3D" id="3.90.70.80">
    <property type="match status" value="1"/>
</dbReference>
<dbReference type="STRING" id="796925.A0A137P2R9"/>
<dbReference type="InterPro" id="IPR003323">
    <property type="entry name" value="OTU_dom"/>
</dbReference>
<dbReference type="AlphaFoldDB" id="A0A137P2R9"/>
<dbReference type="SUPFAM" id="SSF54001">
    <property type="entry name" value="Cysteine proteinases"/>
    <property type="match status" value="1"/>
</dbReference>
<evidence type="ECO:0000313" key="3">
    <source>
        <dbReference type="EMBL" id="KXN69325.1"/>
    </source>
</evidence>
<dbReference type="PANTHER" id="PTHR12419">
    <property type="entry name" value="OTU DOMAIN CONTAINING PROTEIN"/>
    <property type="match status" value="1"/>
</dbReference>
<dbReference type="GO" id="GO:0004843">
    <property type="term" value="F:cysteine-type deubiquitinase activity"/>
    <property type="evidence" value="ECO:0007669"/>
    <property type="project" value="TreeGrafter"/>
</dbReference>
<dbReference type="Proteomes" id="UP000070444">
    <property type="component" value="Unassembled WGS sequence"/>
</dbReference>
<evidence type="ECO:0000256" key="1">
    <source>
        <dbReference type="SAM" id="MobiDB-lite"/>
    </source>
</evidence>
<keyword evidence="4" id="KW-1185">Reference proteome</keyword>
<proteinExistence type="predicted"/>
<feature type="region of interest" description="Disordered" evidence="1">
    <location>
        <begin position="1"/>
        <end position="60"/>
    </location>
</feature>
<sequence length="243" mass="27725">MKEELNKKHEQERYDFHVNNEEVSDEDLNAKFDNLNVKSEESSTTEKEENSQPVQSSLTKKIKKKAKKALQAQRLQEEAELEAANQIDYLKIETEAIQKLIKSKGLAIKEIPPDGHCLFNSVADQLKINHNQSKSAIELRRICCEELEKNIDNYLPYFTSKTGDIATQEEYLEYCNTMKNTASWGGDLELSALSSTLKLPIQIYQSSGPLVKFGDESKAKPILLSYHKHQYGLGAHYNSLRNE</sequence>
<protein>
    <submittedName>
        <fullName evidence="3">OTU-domain-containing protein</fullName>
    </submittedName>
</protein>
<gene>
    <name evidence="3" type="ORF">CONCODRAFT_18411</name>
</gene>
<evidence type="ECO:0000259" key="2">
    <source>
        <dbReference type="PROSITE" id="PS50802"/>
    </source>
</evidence>
<feature type="domain" description="OTU" evidence="2">
    <location>
        <begin position="106"/>
        <end position="243"/>
    </location>
</feature>
<evidence type="ECO:0000313" key="4">
    <source>
        <dbReference type="Proteomes" id="UP000070444"/>
    </source>
</evidence>
<dbReference type="PROSITE" id="PS50802">
    <property type="entry name" value="OTU"/>
    <property type="match status" value="1"/>
</dbReference>
<dbReference type="OMA" id="YELGAHY"/>
<feature type="compositionally biased region" description="Basic and acidic residues" evidence="1">
    <location>
        <begin position="1"/>
        <end position="20"/>
    </location>
</feature>
<accession>A0A137P2R9</accession>
<dbReference type="InterPro" id="IPR038765">
    <property type="entry name" value="Papain-like_cys_pep_sf"/>
</dbReference>
<dbReference type="OrthoDB" id="415023at2759"/>
<dbReference type="EMBL" id="KQ964539">
    <property type="protein sequence ID" value="KXN69325.1"/>
    <property type="molecule type" value="Genomic_DNA"/>
</dbReference>